<dbReference type="AlphaFoldDB" id="A0A1Y6CU18"/>
<name>A0A1Y6CU18_9GAMM</name>
<protein>
    <submittedName>
        <fullName evidence="1">Antitoxin HicB</fullName>
    </submittedName>
</protein>
<dbReference type="RefSeq" id="WP_085216154.1">
    <property type="nucleotide sequence ID" value="NZ_FXAM01000001.1"/>
</dbReference>
<evidence type="ECO:0000313" key="2">
    <source>
        <dbReference type="Proteomes" id="UP000192923"/>
    </source>
</evidence>
<keyword evidence="2" id="KW-1185">Reference proteome</keyword>
<dbReference type="STRING" id="1760988.SAMN02949497_1217"/>
<proteinExistence type="predicted"/>
<dbReference type="InterPro" id="IPR035069">
    <property type="entry name" value="TTHA1013/TTHA0281-like"/>
</dbReference>
<accession>A0A1Y6CU18</accession>
<dbReference type="GO" id="GO:0003677">
    <property type="term" value="F:DNA binding"/>
    <property type="evidence" value="ECO:0007669"/>
    <property type="project" value="InterPro"/>
</dbReference>
<dbReference type="Proteomes" id="UP000192923">
    <property type="component" value="Unassembled WGS sequence"/>
</dbReference>
<dbReference type="SUPFAM" id="SSF143100">
    <property type="entry name" value="TTHA1013/TTHA0281-like"/>
    <property type="match status" value="1"/>
</dbReference>
<reference evidence="1 2" key="1">
    <citation type="submission" date="2016-12" db="EMBL/GenBank/DDBJ databases">
        <authorList>
            <person name="Song W.-J."/>
            <person name="Kurnit D.M."/>
        </authorList>
    </citation>
    <scope>NUCLEOTIDE SEQUENCE [LARGE SCALE GENOMIC DNA]</scope>
    <source>
        <strain evidence="1 2">175</strain>
    </source>
</reference>
<dbReference type="OrthoDB" id="5772151at2"/>
<organism evidence="1 2">
    <name type="scientific">Methylomagnum ishizawai</name>
    <dbReference type="NCBI Taxonomy" id="1760988"/>
    <lineage>
        <taxon>Bacteria</taxon>
        <taxon>Pseudomonadati</taxon>
        <taxon>Pseudomonadota</taxon>
        <taxon>Gammaproteobacteria</taxon>
        <taxon>Methylococcales</taxon>
        <taxon>Methylococcaceae</taxon>
        <taxon>Methylomagnum</taxon>
    </lineage>
</organism>
<evidence type="ECO:0000313" key="1">
    <source>
        <dbReference type="EMBL" id="SMF93921.1"/>
    </source>
</evidence>
<dbReference type="InterPro" id="IPR010982">
    <property type="entry name" value="Lambda_DNA-bd_dom_sf"/>
</dbReference>
<dbReference type="Gene3D" id="3.30.160.250">
    <property type="match status" value="1"/>
</dbReference>
<dbReference type="SUPFAM" id="SSF47413">
    <property type="entry name" value="lambda repressor-like DNA-binding domains"/>
    <property type="match status" value="1"/>
</dbReference>
<sequence>MLKFPAHFEPDEKGIYFVSFRDIPEAVTQGLTLEEARGMALDVLISAMDFYIEDSRRVPEPSPAEAGEEWVELPLSMSAKVMLLNEMIEKQIRPADLARAIGVKPQEMTRIMDLHHATKIDTLAKAFSAVGKRLELHVA</sequence>
<dbReference type="EMBL" id="FXAM01000001">
    <property type="protein sequence ID" value="SMF93921.1"/>
    <property type="molecule type" value="Genomic_DNA"/>
</dbReference>
<gene>
    <name evidence="1" type="ORF">SAMN02949497_1217</name>
</gene>